<dbReference type="RefSeq" id="WP_014143412.1">
    <property type="nucleotide sequence ID" value="NC_016111.1"/>
</dbReference>
<accession>G8WZQ2</accession>
<dbReference type="Proteomes" id="UP000007842">
    <property type="component" value="Chromosome"/>
</dbReference>
<dbReference type="AlphaFoldDB" id="F8K3B6"/>
<dbReference type="EMBL" id="CP003219">
    <property type="protein sequence ID" value="AEW95028.1"/>
    <property type="molecule type" value="Genomic_DNA"/>
</dbReference>
<dbReference type="STRING" id="1003195.SCATT_26570"/>
<evidence type="ECO:0000313" key="1">
    <source>
        <dbReference type="EMBL" id="AEW95028.1"/>
    </source>
</evidence>
<evidence type="ECO:0000313" key="2">
    <source>
        <dbReference type="Proteomes" id="UP000007842"/>
    </source>
</evidence>
<proteinExistence type="predicted"/>
<gene>
    <name evidence="1" type="ordered locus">SCATT_26570</name>
</gene>
<dbReference type="KEGG" id="scy:SCATT_26570"/>
<protein>
    <submittedName>
        <fullName evidence="1">Uncharacterized protein</fullName>
    </submittedName>
</protein>
<dbReference type="HOGENOM" id="CLU_3048326_0_0_11"/>
<dbReference type="PATRIC" id="fig|1003195.11.peg.4166"/>
<reference evidence="2" key="1">
    <citation type="submission" date="2011-12" db="EMBL/GenBank/DDBJ databases">
        <title>Complete genome sequence of Streptomyces cattleya strain DSM 46488.</title>
        <authorList>
            <person name="Ou H.-Y."/>
            <person name="Li P."/>
            <person name="Zhao C."/>
            <person name="O'Hagan D."/>
            <person name="Deng Z."/>
        </authorList>
    </citation>
    <scope>NUCLEOTIDE SEQUENCE [LARGE SCALE GENOMIC DNA]</scope>
    <source>
        <strain evidence="2">ATCC 35852 / DSM 46488 / JCM 4925 / NBRC 14057 / NRRL 8057</strain>
    </source>
</reference>
<accession>F8K3B6</accession>
<name>F8K3B6_STREN</name>
<keyword evidence="2" id="KW-1185">Reference proteome</keyword>
<dbReference type="KEGG" id="sct:SCAT_2675"/>
<sequence>MRSTADATITRIFAALAFTTLFAGLSQTVAAGHFPASAPHVVAGSVSPDNQDWI</sequence>
<organism evidence="1 2">
    <name type="scientific">Streptantibioticus cattleyicolor (strain ATCC 35852 / DSM 46488 / JCM 4925 / NBRC 14057 / NRRL 8057)</name>
    <name type="common">Streptomyces cattleya</name>
    <dbReference type="NCBI Taxonomy" id="1003195"/>
    <lineage>
        <taxon>Bacteria</taxon>
        <taxon>Bacillati</taxon>
        <taxon>Actinomycetota</taxon>
        <taxon>Actinomycetes</taxon>
        <taxon>Kitasatosporales</taxon>
        <taxon>Streptomycetaceae</taxon>
        <taxon>Streptantibioticus</taxon>
    </lineage>
</organism>